<feature type="domain" description="Aminotransferase class V" evidence="1">
    <location>
        <begin position="41"/>
        <end position="355"/>
    </location>
</feature>
<keyword evidence="3" id="KW-1185">Reference proteome</keyword>
<dbReference type="Gene3D" id="3.40.640.10">
    <property type="entry name" value="Type I PLP-dependent aspartate aminotransferase-like (Major domain)"/>
    <property type="match status" value="1"/>
</dbReference>
<evidence type="ECO:0000259" key="1">
    <source>
        <dbReference type="Pfam" id="PF00266"/>
    </source>
</evidence>
<evidence type="ECO:0000313" key="2">
    <source>
        <dbReference type="EMBL" id="EHN10327.1"/>
    </source>
</evidence>
<dbReference type="SUPFAM" id="SSF53383">
    <property type="entry name" value="PLP-dependent transferases"/>
    <property type="match status" value="1"/>
</dbReference>
<name>H0E7Q3_9ACTN</name>
<dbReference type="InterPro" id="IPR015422">
    <property type="entry name" value="PyrdxlP-dep_Trfase_small"/>
</dbReference>
<dbReference type="PATRIC" id="fig|1097667.3.peg.2833"/>
<dbReference type="OrthoDB" id="250246at2"/>
<dbReference type="Pfam" id="PF00266">
    <property type="entry name" value="Aminotran_5"/>
    <property type="match status" value="1"/>
</dbReference>
<dbReference type="InterPro" id="IPR000192">
    <property type="entry name" value="Aminotrans_V_dom"/>
</dbReference>
<proteinExistence type="predicted"/>
<dbReference type="PANTHER" id="PTHR43586">
    <property type="entry name" value="CYSTEINE DESULFURASE"/>
    <property type="match status" value="1"/>
</dbReference>
<dbReference type="RefSeq" id="WP_007576360.1">
    <property type="nucleotide sequence ID" value="NZ_AGUD01000227.1"/>
</dbReference>
<gene>
    <name evidence="2" type="ORF">PAI11_28570</name>
</gene>
<dbReference type="EMBL" id="AGUD01000227">
    <property type="protein sequence ID" value="EHN10327.1"/>
    <property type="molecule type" value="Genomic_DNA"/>
</dbReference>
<dbReference type="PANTHER" id="PTHR43586:SF4">
    <property type="entry name" value="ISOPENICILLIN N EPIMERASE"/>
    <property type="match status" value="1"/>
</dbReference>
<comment type="caution">
    <text evidence="2">The sequence shown here is derived from an EMBL/GenBank/DDBJ whole genome shotgun (WGS) entry which is preliminary data.</text>
</comment>
<accession>H0E7Q3</accession>
<dbReference type="Gene3D" id="3.90.1150.10">
    <property type="entry name" value="Aspartate Aminotransferase, domain 1"/>
    <property type="match status" value="1"/>
</dbReference>
<dbReference type="Proteomes" id="UP000005143">
    <property type="component" value="Unassembled WGS sequence"/>
</dbReference>
<evidence type="ECO:0000313" key="3">
    <source>
        <dbReference type="Proteomes" id="UP000005143"/>
    </source>
</evidence>
<dbReference type="InterPro" id="IPR015421">
    <property type="entry name" value="PyrdxlP-dep_Trfase_major"/>
</dbReference>
<sequence>MDPAQLRAEFPVLREVAYLNAGTCGPLPRASSAAAAGVVHQAEQHGRTHDHFVATGHTQDARRRRYAALVGGEPEDVALTTATSEGMVRVLQGLEWHAGDEVLTAEQEHPGLLGPLAALARQHDVRIRTVPLERIVEAVDERTRLVACSHVRWTDGTLAPSALAELRDEVPVLIDGAQGAGAIPVDVAALGCAFYAAAGQKWLCGPIGTGFLWIDPAWQARLRAPGPTYLNLSDPAAGLAARPWPDARAHDAVTTSGEAAAAALAAFDVLDEHGWPALHERAADLAQQLADGLAARGRTVAPRGRTTLVAWSEADPAATVAALAAAGVVVRDLPGSDRVRASVGAWNDEQDLDRLLRALD</sequence>
<dbReference type="InterPro" id="IPR015424">
    <property type="entry name" value="PyrdxlP-dep_Trfase"/>
</dbReference>
<dbReference type="AlphaFoldDB" id="H0E7Q3"/>
<reference evidence="2 3" key="1">
    <citation type="journal article" date="2013" name="Biodegradation">
        <title>Quantitative proteomic analysis of ibuprofen-degrading Patulibacter sp. strain I11.</title>
        <authorList>
            <person name="Almeida B."/>
            <person name="Kjeldal H."/>
            <person name="Lolas I."/>
            <person name="Knudsen A.D."/>
            <person name="Carvalho G."/>
            <person name="Nielsen K.L."/>
            <person name="Barreto Crespo M.T."/>
            <person name="Stensballe A."/>
            <person name="Nielsen J.L."/>
        </authorList>
    </citation>
    <scope>NUCLEOTIDE SEQUENCE [LARGE SCALE GENOMIC DNA]</scope>
    <source>
        <strain evidence="2 3">I11</strain>
    </source>
</reference>
<organism evidence="2 3">
    <name type="scientific">Patulibacter medicamentivorans</name>
    <dbReference type="NCBI Taxonomy" id="1097667"/>
    <lineage>
        <taxon>Bacteria</taxon>
        <taxon>Bacillati</taxon>
        <taxon>Actinomycetota</taxon>
        <taxon>Thermoleophilia</taxon>
        <taxon>Solirubrobacterales</taxon>
        <taxon>Patulibacteraceae</taxon>
        <taxon>Patulibacter</taxon>
    </lineage>
</organism>
<protein>
    <submittedName>
        <fullName evidence="2">Putative cysteine desulfurase</fullName>
    </submittedName>
</protein>